<accession>A0A381WY98</accession>
<protein>
    <submittedName>
        <fullName evidence="1">Uncharacterized protein</fullName>
    </submittedName>
</protein>
<evidence type="ECO:0000313" key="1">
    <source>
        <dbReference type="EMBL" id="SVA57410.1"/>
    </source>
</evidence>
<sequence>MNDVSERMQVGDGTLYFKITDFIPAPDPGRQLPEAPVLPELRPGVVGLEYEGDAAEASVDFVPSAVEVEASMIESDQPQEPTE</sequence>
<proteinExistence type="predicted"/>
<gene>
    <name evidence="1" type="ORF">METZ01_LOCUS110264</name>
</gene>
<reference evidence="1" key="1">
    <citation type="submission" date="2018-05" db="EMBL/GenBank/DDBJ databases">
        <authorList>
            <person name="Lanie J.A."/>
            <person name="Ng W.-L."/>
            <person name="Kazmierczak K.M."/>
            <person name="Andrzejewski T.M."/>
            <person name="Davidsen T.M."/>
            <person name="Wayne K.J."/>
            <person name="Tettelin H."/>
            <person name="Glass J.I."/>
            <person name="Rusch D."/>
            <person name="Podicherti R."/>
            <person name="Tsui H.-C.T."/>
            <person name="Winkler M.E."/>
        </authorList>
    </citation>
    <scope>NUCLEOTIDE SEQUENCE</scope>
</reference>
<dbReference type="EMBL" id="UINC01013257">
    <property type="protein sequence ID" value="SVA57410.1"/>
    <property type="molecule type" value="Genomic_DNA"/>
</dbReference>
<organism evidence="1">
    <name type="scientific">marine metagenome</name>
    <dbReference type="NCBI Taxonomy" id="408172"/>
    <lineage>
        <taxon>unclassified sequences</taxon>
        <taxon>metagenomes</taxon>
        <taxon>ecological metagenomes</taxon>
    </lineage>
</organism>
<dbReference type="AlphaFoldDB" id="A0A381WY98"/>
<name>A0A381WY98_9ZZZZ</name>